<organism evidence="2 3">
    <name type="scientific">Talaromyces amestolkiae</name>
    <dbReference type="NCBI Taxonomy" id="1196081"/>
    <lineage>
        <taxon>Eukaryota</taxon>
        <taxon>Fungi</taxon>
        <taxon>Dikarya</taxon>
        <taxon>Ascomycota</taxon>
        <taxon>Pezizomycotina</taxon>
        <taxon>Eurotiomycetes</taxon>
        <taxon>Eurotiomycetidae</taxon>
        <taxon>Eurotiales</taxon>
        <taxon>Trichocomaceae</taxon>
        <taxon>Talaromyces</taxon>
        <taxon>Talaromyces sect. Talaromyces</taxon>
    </lineage>
</organism>
<comment type="caution">
    <text evidence="2">The sequence shown here is derived from an EMBL/GenBank/DDBJ whole genome shotgun (WGS) entry which is preliminary data.</text>
</comment>
<evidence type="ECO:0000313" key="3">
    <source>
        <dbReference type="Proteomes" id="UP000249363"/>
    </source>
</evidence>
<proteinExistence type="predicted"/>
<dbReference type="OrthoDB" id="5393654at2759"/>
<keyword evidence="3" id="KW-1185">Reference proteome</keyword>
<dbReference type="GeneID" id="63791909"/>
<dbReference type="PANTHER" id="PTHR35179:SF2">
    <property type="entry name" value="START DOMAIN-CONTAINING PROTEIN"/>
    <property type="match status" value="1"/>
</dbReference>
<dbReference type="PANTHER" id="PTHR35179">
    <property type="entry name" value="PROTEIN CBG02620"/>
    <property type="match status" value="1"/>
</dbReference>
<name>A0A364KSZ9_TALAM</name>
<dbReference type="STRING" id="1196081.A0A364KSZ9"/>
<accession>A0A364KSZ9</accession>
<reference evidence="2 3" key="1">
    <citation type="journal article" date="2017" name="Biotechnol. Biofuels">
        <title>Differential beta-glucosidase expression as a function of carbon source availability in Talaromyces amestolkiae: a genomic and proteomic approach.</title>
        <authorList>
            <person name="de Eugenio L.I."/>
            <person name="Mendez-Liter J.A."/>
            <person name="Nieto-Dominguez M."/>
            <person name="Alonso L."/>
            <person name="Gil-Munoz J."/>
            <person name="Barriuso J."/>
            <person name="Prieto A."/>
            <person name="Martinez M.J."/>
        </authorList>
    </citation>
    <scope>NUCLEOTIDE SEQUENCE [LARGE SCALE GENOMIC DNA]</scope>
    <source>
        <strain evidence="2 3">CIB</strain>
    </source>
</reference>
<evidence type="ECO:0000256" key="1">
    <source>
        <dbReference type="SAM" id="MobiDB-lite"/>
    </source>
</evidence>
<feature type="region of interest" description="Disordered" evidence="1">
    <location>
        <begin position="1"/>
        <end position="35"/>
    </location>
</feature>
<protein>
    <recommendedName>
        <fullName evidence="4">Geranylgeranyl pyrophosphate synthetase</fullName>
    </recommendedName>
</protein>
<dbReference type="Proteomes" id="UP000249363">
    <property type="component" value="Unassembled WGS sequence"/>
</dbReference>
<sequence length="424" mass="47530">MSFREKRSWMTARGTWKDRKGSGKPPLSSTSPPPLGEILATIQLEDLESGKTETDNYARITNTQYLTSYNWINGNSPQIMVPGEPPAWTPLSKPVQLRGDSGLYYRDKNAARYPLYPLEPMIRAIMMDKPEFSLESLDIIGCGSTLGNLLHFARGQGRPFRMLIEVVGNTVFFIRRENSPTETIPDVRGYGHAFPEAYTTWSKSTRGSESHQRLITYDFAGMSCLVRFEADGFLPNMIPDGLRTDPEHTAGTNDIDANDLLSSIEAVTVSTMLPITTATKSTTLEISKGGCYIPQCAVFDLKTRSIKRSNVDTLSEELSRLWIRQVPNFVLAYHTFGNFNDIRVRDVRQELMQWEHAQKPGLLRFATLLQMVVSFARSVEDGKLEVEFEQDSNILNLRSPGGVVGSVLPSSITDKWDLYHDSGA</sequence>
<dbReference type="AlphaFoldDB" id="A0A364KSZ9"/>
<evidence type="ECO:0008006" key="4">
    <source>
        <dbReference type="Google" id="ProtNLM"/>
    </source>
</evidence>
<dbReference type="RefSeq" id="XP_040731197.1">
    <property type="nucleotide sequence ID" value="XM_040874866.1"/>
</dbReference>
<evidence type="ECO:0000313" key="2">
    <source>
        <dbReference type="EMBL" id="RAO66680.1"/>
    </source>
</evidence>
<dbReference type="EMBL" id="MIKG01000004">
    <property type="protein sequence ID" value="RAO66680.1"/>
    <property type="molecule type" value="Genomic_DNA"/>
</dbReference>
<gene>
    <name evidence="2" type="ORF">BHQ10_002692</name>
</gene>